<comment type="cofactor">
    <cofactor evidence="1 7">
        <name>FAD</name>
        <dbReference type="ChEBI" id="CHEBI:57692"/>
    </cofactor>
</comment>
<dbReference type="Proteomes" id="UP000828390">
    <property type="component" value="Unassembled WGS sequence"/>
</dbReference>
<dbReference type="PANTHER" id="PTHR43563:SF14">
    <property type="entry name" value="AMINE OXIDASE"/>
    <property type="match status" value="1"/>
</dbReference>
<comment type="caution">
    <text evidence="9">The sequence shown here is derived from an EMBL/GenBank/DDBJ whole genome shotgun (WGS) entry which is preliminary data.</text>
</comment>
<evidence type="ECO:0000256" key="4">
    <source>
        <dbReference type="ARBA" id="ARBA00023002"/>
    </source>
</evidence>
<proteinExistence type="inferred from homology"/>
<evidence type="ECO:0000256" key="3">
    <source>
        <dbReference type="ARBA" id="ARBA00005995"/>
    </source>
</evidence>
<dbReference type="Pfam" id="PF01593">
    <property type="entry name" value="Amino_oxidase"/>
    <property type="match status" value="1"/>
</dbReference>
<dbReference type="InterPro" id="IPR036188">
    <property type="entry name" value="FAD/NAD-bd_sf"/>
</dbReference>
<evidence type="ECO:0000256" key="6">
    <source>
        <dbReference type="PIRSR" id="PIRSR601613-1"/>
    </source>
</evidence>
<evidence type="ECO:0000313" key="9">
    <source>
        <dbReference type="EMBL" id="KAH3872451.1"/>
    </source>
</evidence>
<dbReference type="PRINTS" id="PR00757">
    <property type="entry name" value="AMINEOXDASEF"/>
</dbReference>
<gene>
    <name evidence="9" type="ORF">DPMN_035667</name>
</gene>
<feature type="binding site" evidence="6">
    <location>
        <position position="443"/>
    </location>
    <ligand>
        <name>FAD</name>
        <dbReference type="ChEBI" id="CHEBI:57692"/>
    </ligand>
</feature>
<feature type="binding site" evidence="6">
    <location>
        <position position="244"/>
    </location>
    <ligand>
        <name>FAD</name>
        <dbReference type="ChEBI" id="CHEBI:57692"/>
    </ligand>
</feature>
<evidence type="ECO:0000313" key="10">
    <source>
        <dbReference type="Proteomes" id="UP000828390"/>
    </source>
</evidence>
<dbReference type="EC" id="1.4.3.-" evidence="7"/>
<accession>A0A9D4MA34</accession>
<feature type="binding site" evidence="6">
    <location>
        <position position="16"/>
    </location>
    <ligand>
        <name>FAD</name>
        <dbReference type="ChEBI" id="CHEBI:57692"/>
    </ligand>
</feature>
<evidence type="ECO:0000256" key="2">
    <source>
        <dbReference type="ARBA" id="ARBA00004362"/>
    </source>
</evidence>
<name>A0A9D4MA34_DREPO</name>
<keyword evidence="10" id="KW-1185">Reference proteome</keyword>
<dbReference type="EMBL" id="JAIWYP010000002">
    <property type="protein sequence ID" value="KAH3872451.1"/>
    <property type="molecule type" value="Genomic_DNA"/>
</dbReference>
<feature type="domain" description="Amine oxidase" evidence="8">
    <location>
        <begin position="15"/>
        <end position="467"/>
    </location>
</feature>
<dbReference type="Gene3D" id="3.50.50.60">
    <property type="entry name" value="FAD/NAD(P)-binding domain"/>
    <property type="match status" value="1"/>
</dbReference>
<dbReference type="AlphaFoldDB" id="A0A9D4MA34"/>
<organism evidence="9 10">
    <name type="scientific">Dreissena polymorpha</name>
    <name type="common">Zebra mussel</name>
    <name type="synonym">Mytilus polymorpha</name>
    <dbReference type="NCBI Taxonomy" id="45954"/>
    <lineage>
        <taxon>Eukaryota</taxon>
        <taxon>Metazoa</taxon>
        <taxon>Spiralia</taxon>
        <taxon>Lophotrochozoa</taxon>
        <taxon>Mollusca</taxon>
        <taxon>Bivalvia</taxon>
        <taxon>Autobranchia</taxon>
        <taxon>Heteroconchia</taxon>
        <taxon>Euheterodonta</taxon>
        <taxon>Imparidentia</taxon>
        <taxon>Neoheterodontei</taxon>
        <taxon>Myida</taxon>
        <taxon>Dreissenoidea</taxon>
        <taxon>Dreissenidae</taxon>
        <taxon>Dreissena</taxon>
    </lineage>
</organism>
<dbReference type="OrthoDB" id="7777654at2759"/>
<dbReference type="GO" id="GO:0097621">
    <property type="term" value="F:monoamine oxidase activity"/>
    <property type="evidence" value="ECO:0007669"/>
    <property type="project" value="UniProtKB-EC"/>
</dbReference>
<dbReference type="Gene3D" id="3.90.660.10">
    <property type="match status" value="1"/>
</dbReference>
<dbReference type="InterPro" id="IPR050703">
    <property type="entry name" value="Flavin_MAO"/>
</dbReference>
<dbReference type="SUPFAM" id="SSF51905">
    <property type="entry name" value="FAD/NAD(P)-binding domain"/>
    <property type="match status" value="1"/>
</dbReference>
<sequence>MSATAVDVVVVGAGISGLSCARYLLRKDTSLKVMVVEAKDRVGGRTLSVPMKTATGTNTWDLGAHWVGRCQPHIMRLIEELELQVHPQYLKGRKFLQVGKDNSIKSYSSDIPTLSLLGLLDLDRAMKKIDTLAREISQSDPYGHKRAAEFDGMTLETYINNTMWIGESKETLSIAIRAVLGVELADVSLLYFLTYVSAAGGLKQLVEATPFTAQEYTVQGGTQQISLSIAEELGDSRLRLSEPVTSITQEEHLVTVTTNNGSVFKCKKVVLAIPPNQFARIQFVPAIPTVMKELHKRMPMSNYVKFLITYKQAFWRDQGYSGEIVTNGGPCHMKVACSCGPLSFSYDDTSASGDPALVAFMAGSQAIDWRQQTPENRRKAVLEGLAQFFGAQVHEYVDFQEKDWDSEPFCEGGPVCCATPGAMRFYVQGLRKPVGNIHLAGTETATVWTGYMSGAVQAGYRAAMEVLECLRPGTVSQQEVEQNEQTYKPVC</sequence>
<protein>
    <recommendedName>
        <fullName evidence="7">Amine oxidase</fullName>
        <ecNumber evidence="7">1.4.3.-</ecNumber>
    </recommendedName>
</protein>
<keyword evidence="7" id="KW-0274">FAD</keyword>
<dbReference type="SUPFAM" id="SSF54373">
    <property type="entry name" value="FAD-linked reductases, C-terminal domain"/>
    <property type="match status" value="1"/>
</dbReference>
<dbReference type="GO" id="GO:0005741">
    <property type="term" value="C:mitochondrial outer membrane"/>
    <property type="evidence" value="ECO:0007669"/>
    <property type="project" value="UniProtKB-SubCell"/>
</dbReference>
<dbReference type="InterPro" id="IPR002937">
    <property type="entry name" value="Amino_oxidase"/>
</dbReference>
<dbReference type="GO" id="GO:0008131">
    <property type="term" value="F:primary methylamine oxidase activity"/>
    <property type="evidence" value="ECO:0007669"/>
    <property type="project" value="UniProtKB-ARBA"/>
</dbReference>
<keyword evidence="4 7" id="KW-0560">Oxidoreductase</keyword>
<evidence type="ECO:0000256" key="1">
    <source>
        <dbReference type="ARBA" id="ARBA00001974"/>
    </source>
</evidence>
<comment type="similarity">
    <text evidence="3 7">Belongs to the flavin monoamine oxidase family.</text>
</comment>
<feature type="binding site" evidence="6">
    <location>
        <position position="360"/>
    </location>
    <ligand>
        <name>substrate</name>
    </ligand>
</feature>
<evidence type="ECO:0000256" key="5">
    <source>
        <dbReference type="ARBA" id="ARBA00048448"/>
    </source>
</evidence>
<evidence type="ECO:0000256" key="7">
    <source>
        <dbReference type="RuleBase" id="RU362067"/>
    </source>
</evidence>
<feature type="binding site" evidence="6">
    <location>
        <begin position="37"/>
        <end position="38"/>
    </location>
    <ligand>
        <name>FAD</name>
        <dbReference type="ChEBI" id="CHEBI:57692"/>
    </ligand>
</feature>
<comment type="subcellular location">
    <subcellularLocation>
        <location evidence="2">Mitochondrion outer membrane</location>
        <topology evidence="2">Single-pass type IV membrane protein</topology>
        <orientation evidence="2">Cytoplasmic side</orientation>
    </subcellularLocation>
</comment>
<comment type="catalytic activity">
    <reaction evidence="5">
        <text>a secondary aliphatic amine + O2 + H2O = a primary amine + an aldehyde + H2O2</text>
        <dbReference type="Rhea" id="RHEA:26414"/>
        <dbReference type="ChEBI" id="CHEBI:15377"/>
        <dbReference type="ChEBI" id="CHEBI:15379"/>
        <dbReference type="ChEBI" id="CHEBI:16240"/>
        <dbReference type="ChEBI" id="CHEBI:17478"/>
        <dbReference type="ChEBI" id="CHEBI:58855"/>
        <dbReference type="ChEBI" id="CHEBI:65296"/>
        <dbReference type="EC" id="1.4.3.4"/>
    </reaction>
</comment>
<evidence type="ECO:0000259" key="8">
    <source>
        <dbReference type="Pfam" id="PF01593"/>
    </source>
</evidence>
<reference evidence="9" key="1">
    <citation type="journal article" date="2019" name="bioRxiv">
        <title>The Genome of the Zebra Mussel, Dreissena polymorpha: A Resource for Invasive Species Research.</title>
        <authorList>
            <person name="McCartney M.A."/>
            <person name="Auch B."/>
            <person name="Kono T."/>
            <person name="Mallez S."/>
            <person name="Zhang Y."/>
            <person name="Obille A."/>
            <person name="Becker A."/>
            <person name="Abrahante J.E."/>
            <person name="Garbe J."/>
            <person name="Badalamenti J.P."/>
            <person name="Herman A."/>
            <person name="Mangelson H."/>
            <person name="Liachko I."/>
            <person name="Sullivan S."/>
            <person name="Sone E.D."/>
            <person name="Koren S."/>
            <person name="Silverstein K.A.T."/>
            <person name="Beckman K.B."/>
            <person name="Gohl D.M."/>
        </authorList>
    </citation>
    <scope>NUCLEOTIDE SEQUENCE</scope>
    <source>
        <strain evidence="9">Duluth1</strain>
        <tissue evidence="9">Whole animal</tissue>
    </source>
</reference>
<reference evidence="9" key="2">
    <citation type="submission" date="2020-11" db="EMBL/GenBank/DDBJ databases">
        <authorList>
            <person name="McCartney M.A."/>
            <person name="Auch B."/>
            <person name="Kono T."/>
            <person name="Mallez S."/>
            <person name="Becker A."/>
            <person name="Gohl D.M."/>
            <person name="Silverstein K.A.T."/>
            <person name="Koren S."/>
            <person name="Bechman K.B."/>
            <person name="Herman A."/>
            <person name="Abrahante J.E."/>
            <person name="Garbe J."/>
        </authorList>
    </citation>
    <scope>NUCLEOTIDE SEQUENCE</scope>
    <source>
        <strain evidence="9">Duluth1</strain>
        <tissue evidence="9">Whole animal</tissue>
    </source>
</reference>
<dbReference type="Gene3D" id="1.10.405.10">
    <property type="entry name" value="Guanine Nucleotide Dissociation Inhibitor, domain 1"/>
    <property type="match status" value="1"/>
</dbReference>
<dbReference type="InterPro" id="IPR001613">
    <property type="entry name" value="Flavin_amine_oxidase"/>
</dbReference>
<dbReference type="PANTHER" id="PTHR43563">
    <property type="entry name" value="AMINE OXIDASE"/>
    <property type="match status" value="1"/>
</dbReference>
<keyword evidence="7" id="KW-0285">Flavoprotein</keyword>